<dbReference type="PROSITE" id="PS50929">
    <property type="entry name" value="ABC_TM1F"/>
    <property type="match status" value="1"/>
</dbReference>
<dbReference type="Pfam" id="PF00005">
    <property type="entry name" value="ABC_tran"/>
    <property type="match status" value="1"/>
</dbReference>
<evidence type="ECO:0000256" key="7">
    <source>
        <dbReference type="ARBA" id="ARBA00022840"/>
    </source>
</evidence>
<feature type="transmembrane region" description="Helical" evidence="10">
    <location>
        <begin position="334"/>
        <end position="353"/>
    </location>
</feature>
<keyword evidence="3" id="KW-1003">Cell membrane</keyword>
<evidence type="ECO:0000256" key="9">
    <source>
        <dbReference type="ARBA" id="ARBA00023136"/>
    </source>
</evidence>
<evidence type="ECO:0000259" key="13">
    <source>
        <dbReference type="PROSITE" id="PS50990"/>
    </source>
</evidence>
<evidence type="ECO:0000256" key="1">
    <source>
        <dbReference type="ARBA" id="ARBA00004651"/>
    </source>
</evidence>
<dbReference type="InterPro" id="IPR011527">
    <property type="entry name" value="ABC1_TM_dom"/>
</dbReference>
<evidence type="ECO:0000259" key="11">
    <source>
        <dbReference type="PROSITE" id="PS50893"/>
    </source>
</evidence>
<dbReference type="PROSITE" id="PS50990">
    <property type="entry name" value="PEPTIDASE_C39"/>
    <property type="match status" value="1"/>
</dbReference>
<keyword evidence="15" id="KW-1185">Reference proteome</keyword>
<accession>A0A428K9V2</accession>
<feature type="domain" description="ABC transmembrane type-1" evidence="12">
    <location>
        <begin position="198"/>
        <end position="477"/>
    </location>
</feature>
<dbReference type="PROSITE" id="PS50893">
    <property type="entry name" value="ABC_TRANSPORTER_2"/>
    <property type="match status" value="1"/>
</dbReference>
<keyword evidence="5" id="KW-0547">Nucleotide-binding</keyword>
<dbReference type="GO" id="GO:0015421">
    <property type="term" value="F:ABC-type oligopeptide transporter activity"/>
    <property type="evidence" value="ECO:0007669"/>
    <property type="project" value="TreeGrafter"/>
</dbReference>
<dbReference type="GO" id="GO:0005886">
    <property type="term" value="C:plasma membrane"/>
    <property type="evidence" value="ECO:0007669"/>
    <property type="project" value="UniProtKB-SubCell"/>
</dbReference>
<dbReference type="PROSITE" id="PS00211">
    <property type="entry name" value="ABC_TRANSPORTER_1"/>
    <property type="match status" value="1"/>
</dbReference>
<name>A0A428K9V2_9BACT</name>
<dbReference type="InterPro" id="IPR003593">
    <property type="entry name" value="AAA+_ATPase"/>
</dbReference>
<dbReference type="Gene3D" id="3.40.50.300">
    <property type="entry name" value="P-loop containing nucleotide triphosphate hydrolases"/>
    <property type="match status" value="1"/>
</dbReference>
<dbReference type="EMBL" id="RWIT01000025">
    <property type="protein sequence ID" value="RSK43179.1"/>
    <property type="molecule type" value="Genomic_DNA"/>
</dbReference>
<keyword evidence="6" id="KW-0378">Hydrolase</keyword>
<evidence type="ECO:0000256" key="4">
    <source>
        <dbReference type="ARBA" id="ARBA00022692"/>
    </source>
</evidence>
<evidence type="ECO:0000256" key="2">
    <source>
        <dbReference type="ARBA" id="ARBA00022448"/>
    </source>
</evidence>
<proteinExistence type="predicted"/>
<dbReference type="FunFam" id="3.40.50.300:FF:000299">
    <property type="entry name" value="ABC transporter ATP-binding protein/permease"/>
    <property type="match status" value="1"/>
</dbReference>
<dbReference type="PANTHER" id="PTHR43394:SF1">
    <property type="entry name" value="ATP-BINDING CASSETTE SUB-FAMILY B MEMBER 10, MITOCHONDRIAL"/>
    <property type="match status" value="1"/>
</dbReference>
<dbReference type="GO" id="GO:0005524">
    <property type="term" value="F:ATP binding"/>
    <property type="evidence" value="ECO:0007669"/>
    <property type="project" value="UniProtKB-KW"/>
</dbReference>
<organism evidence="14 15">
    <name type="scientific">Hymenobacter rigui</name>
    <dbReference type="NCBI Taxonomy" id="334424"/>
    <lineage>
        <taxon>Bacteria</taxon>
        <taxon>Pseudomonadati</taxon>
        <taxon>Bacteroidota</taxon>
        <taxon>Cytophagia</taxon>
        <taxon>Cytophagales</taxon>
        <taxon>Hymenobacteraceae</taxon>
        <taxon>Hymenobacter</taxon>
    </lineage>
</organism>
<evidence type="ECO:0000256" key="5">
    <source>
        <dbReference type="ARBA" id="ARBA00022741"/>
    </source>
</evidence>
<dbReference type="InterPro" id="IPR017871">
    <property type="entry name" value="ABC_transporter-like_CS"/>
</dbReference>
<protein>
    <submittedName>
        <fullName evidence="14">Peptidase domain-containing ABC transporter</fullName>
    </submittedName>
</protein>
<keyword evidence="9 10" id="KW-0472">Membrane</keyword>
<sequence>MAKFPYYKQFDTMDCGPTCLRMIARHYGRSIPVQTLREKGQLAREGTSLLGLAEAAEAVGFRTLGVELPLDSLVTEAPLPCIVLWDQNHYVVVHHVKQQRSWLRQRRKRRGFPNQAADHPHTFYVADPGRGLLTYSAAEFQQHWAAATQQGIPTGIALLLETTPTFYEQDEPETVVPTYGFSRLLSYVTQHKQLIGQLLLGLVVAAGLQLLLPFLIQAVVDVGVNTQNVSFLYLILTAQLVLLAGRLGVEFVRSWILLYISTRLNLNILSDFFMKLMRLPVAFFDTKHYGDLMQRINDHNRIEAFLTGQALSILLSLLNLLVFGVVLALYNTTIFLVFGASSLLYLSWIRLFLRQRRKLDQQRFGASARSQSMLVQLIQGMQEIKLAGAERPMRWAWERLQARLFKLQMTSLSLQQYQQAGAFALNEGKNVLITFLAAKAVIDGQLSLGGMLAMQYMVGQLNGPVEQLVGFMQSLQDAHISVERLNEIHTLADEEPEGTLLPAPVPTPGQPAGEHQQLQLREVCFTYPGAGQALVLDQVSLSVPAGRTTAIVGMSGSGKTTLLKLLLKFYEASAGDIRVGNLPLRTISHTSWRRQCGVVMQDGFLFSDTIARNIAVGVDAIDATQLAHAVHVANLDDFLQALPLGLHTKIGPDGSGISQGQRQRILIARAVYKNPQYLFFDEATNALDAHNEAVIWGRLQEFFRGRTVIVVAHRLSTVSHADQLVVLDKGRLTESGTHASLIARRGQYWHLVKNQLALGA</sequence>
<keyword evidence="2" id="KW-0813">Transport</keyword>
<evidence type="ECO:0000256" key="8">
    <source>
        <dbReference type="ARBA" id="ARBA00022989"/>
    </source>
</evidence>
<dbReference type="Gene3D" id="1.20.1560.10">
    <property type="entry name" value="ABC transporter type 1, transmembrane domain"/>
    <property type="match status" value="1"/>
</dbReference>
<evidence type="ECO:0000313" key="15">
    <source>
        <dbReference type="Proteomes" id="UP000273500"/>
    </source>
</evidence>
<feature type="transmembrane region" description="Helical" evidence="10">
    <location>
        <begin position="304"/>
        <end position="328"/>
    </location>
</feature>
<dbReference type="SUPFAM" id="SSF52540">
    <property type="entry name" value="P-loop containing nucleoside triphosphate hydrolases"/>
    <property type="match status" value="1"/>
</dbReference>
<dbReference type="SUPFAM" id="SSF90123">
    <property type="entry name" value="ABC transporter transmembrane region"/>
    <property type="match status" value="1"/>
</dbReference>
<evidence type="ECO:0000313" key="14">
    <source>
        <dbReference type="EMBL" id="RSK43179.1"/>
    </source>
</evidence>
<dbReference type="InterPro" id="IPR036640">
    <property type="entry name" value="ABC1_TM_sf"/>
</dbReference>
<dbReference type="Proteomes" id="UP000273500">
    <property type="component" value="Unassembled WGS sequence"/>
</dbReference>
<feature type="transmembrane region" description="Helical" evidence="10">
    <location>
        <begin position="198"/>
        <end position="219"/>
    </location>
</feature>
<dbReference type="InterPro" id="IPR027417">
    <property type="entry name" value="P-loop_NTPase"/>
</dbReference>
<dbReference type="AlphaFoldDB" id="A0A428K9V2"/>
<gene>
    <name evidence="14" type="ORF">EI291_22230</name>
</gene>
<evidence type="ECO:0000256" key="3">
    <source>
        <dbReference type="ARBA" id="ARBA00022475"/>
    </source>
</evidence>
<feature type="domain" description="ABC transporter" evidence="11">
    <location>
        <begin position="518"/>
        <end position="754"/>
    </location>
</feature>
<keyword evidence="7" id="KW-0067">ATP-binding</keyword>
<dbReference type="GO" id="GO:0008233">
    <property type="term" value="F:peptidase activity"/>
    <property type="evidence" value="ECO:0007669"/>
    <property type="project" value="InterPro"/>
</dbReference>
<evidence type="ECO:0000256" key="6">
    <source>
        <dbReference type="ARBA" id="ARBA00022801"/>
    </source>
</evidence>
<feature type="transmembrane region" description="Helical" evidence="10">
    <location>
        <begin position="231"/>
        <end position="249"/>
    </location>
</feature>
<dbReference type="SMART" id="SM00382">
    <property type="entry name" value="AAA"/>
    <property type="match status" value="1"/>
</dbReference>
<dbReference type="InterPro" id="IPR005074">
    <property type="entry name" value="Peptidase_C39"/>
</dbReference>
<evidence type="ECO:0000259" key="12">
    <source>
        <dbReference type="PROSITE" id="PS50929"/>
    </source>
</evidence>
<dbReference type="RefSeq" id="WP_125424489.1">
    <property type="nucleotide sequence ID" value="NZ_RWIT01000025.1"/>
</dbReference>
<dbReference type="PANTHER" id="PTHR43394">
    <property type="entry name" value="ATP-DEPENDENT PERMEASE MDL1, MITOCHONDRIAL"/>
    <property type="match status" value="1"/>
</dbReference>
<dbReference type="CDD" id="cd02418">
    <property type="entry name" value="Peptidase_C39B"/>
    <property type="match status" value="1"/>
</dbReference>
<reference evidence="14 15" key="1">
    <citation type="submission" date="2018-12" db="EMBL/GenBank/DDBJ databases">
        <authorList>
            <person name="Feng G."/>
            <person name="Zhu H."/>
        </authorList>
    </citation>
    <scope>NUCLEOTIDE SEQUENCE [LARGE SCALE GENOMIC DNA]</scope>
    <source>
        <strain evidence="14 15">KCTC 12533</strain>
    </source>
</reference>
<dbReference type="Pfam" id="PF00664">
    <property type="entry name" value="ABC_membrane"/>
    <property type="match status" value="1"/>
</dbReference>
<dbReference type="GO" id="GO:0006508">
    <property type="term" value="P:proteolysis"/>
    <property type="evidence" value="ECO:0007669"/>
    <property type="project" value="InterPro"/>
</dbReference>
<dbReference type="InterPro" id="IPR003439">
    <property type="entry name" value="ABC_transporter-like_ATP-bd"/>
</dbReference>
<comment type="subcellular location">
    <subcellularLocation>
        <location evidence="1">Cell membrane</location>
        <topology evidence="1">Multi-pass membrane protein</topology>
    </subcellularLocation>
</comment>
<dbReference type="Gene3D" id="3.90.70.10">
    <property type="entry name" value="Cysteine proteinases"/>
    <property type="match status" value="1"/>
</dbReference>
<keyword evidence="8 10" id="KW-1133">Transmembrane helix</keyword>
<dbReference type="GO" id="GO:0016887">
    <property type="term" value="F:ATP hydrolysis activity"/>
    <property type="evidence" value="ECO:0007669"/>
    <property type="project" value="InterPro"/>
</dbReference>
<dbReference type="InterPro" id="IPR039421">
    <property type="entry name" value="Type_1_exporter"/>
</dbReference>
<comment type="caution">
    <text evidence="14">The sequence shown here is derived from an EMBL/GenBank/DDBJ whole genome shotgun (WGS) entry which is preliminary data.</text>
</comment>
<evidence type="ECO:0000256" key="10">
    <source>
        <dbReference type="SAM" id="Phobius"/>
    </source>
</evidence>
<dbReference type="Pfam" id="PF03412">
    <property type="entry name" value="Peptidase_C39"/>
    <property type="match status" value="1"/>
</dbReference>
<dbReference type="OrthoDB" id="1522160at2"/>
<feature type="domain" description="Peptidase C39" evidence="13">
    <location>
        <begin position="9"/>
        <end position="151"/>
    </location>
</feature>
<dbReference type="CDD" id="cd18571">
    <property type="entry name" value="ABC_6TM_peptidase_like"/>
    <property type="match status" value="1"/>
</dbReference>
<keyword evidence="4 10" id="KW-0812">Transmembrane</keyword>